<evidence type="ECO:0000256" key="4">
    <source>
        <dbReference type="ARBA" id="ARBA00023268"/>
    </source>
</evidence>
<dbReference type="GO" id="GO:0031177">
    <property type="term" value="F:phosphopantetheine binding"/>
    <property type="evidence" value="ECO:0007669"/>
    <property type="project" value="InterPro"/>
</dbReference>
<dbReference type="SUPFAM" id="SSF47336">
    <property type="entry name" value="ACP-like"/>
    <property type="match status" value="1"/>
</dbReference>
<evidence type="ECO:0000313" key="8">
    <source>
        <dbReference type="Proteomes" id="UP000006352"/>
    </source>
</evidence>
<feature type="domain" description="Carrier" evidence="6">
    <location>
        <begin position="961"/>
        <end position="1050"/>
    </location>
</feature>
<dbReference type="RefSeq" id="XP_012179735.1">
    <property type="nucleotide sequence ID" value="XM_012324345.1"/>
</dbReference>
<dbReference type="EMBL" id="HE796983">
    <property type="protein sequence ID" value="CCM00452.1"/>
    <property type="molecule type" value="Genomic_DNA"/>
</dbReference>
<dbReference type="InterPro" id="IPR029063">
    <property type="entry name" value="SAM-dependent_MTases_sf"/>
</dbReference>
<organism evidence="7 8">
    <name type="scientific">Fibroporia radiculosa</name>
    <dbReference type="NCBI Taxonomy" id="599839"/>
    <lineage>
        <taxon>Eukaryota</taxon>
        <taxon>Fungi</taxon>
        <taxon>Dikarya</taxon>
        <taxon>Basidiomycota</taxon>
        <taxon>Agaricomycotina</taxon>
        <taxon>Agaricomycetes</taxon>
        <taxon>Polyporales</taxon>
        <taxon>Fibroporiaceae</taxon>
        <taxon>Fibroporia</taxon>
    </lineage>
</organism>
<evidence type="ECO:0000313" key="7">
    <source>
        <dbReference type="EMBL" id="CCM00452.1"/>
    </source>
</evidence>
<dbReference type="InterPro" id="IPR009081">
    <property type="entry name" value="PP-bd_ACP"/>
</dbReference>
<keyword evidence="8" id="KW-1185">Reference proteome</keyword>
<keyword evidence="1" id="KW-0596">Phosphopantetheine</keyword>
<evidence type="ECO:0000256" key="3">
    <source>
        <dbReference type="ARBA" id="ARBA00022857"/>
    </source>
</evidence>
<dbReference type="PANTHER" id="PTHR43775:SF37">
    <property type="entry name" value="SI:DKEY-61P9.11"/>
    <property type="match status" value="1"/>
</dbReference>
<gene>
    <name evidence="7" type="ORF">FIBRA_02484</name>
</gene>
<dbReference type="Gene3D" id="3.40.50.1820">
    <property type="entry name" value="alpha/beta hydrolase"/>
    <property type="match status" value="1"/>
</dbReference>
<dbReference type="InterPro" id="IPR006162">
    <property type="entry name" value="Ppantetheine_attach_site"/>
</dbReference>
<dbReference type="InterPro" id="IPR029058">
    <property type="entry name" value="AB_hydrolase_fold"/>
</dbReference>
<feature type="region of interest" description="Disordered" evidence="5">
    <location>
        <begin position="1047"/>
        <end position="1067"/>
    </location>
</feature>
<keyword evidence="2" id="KW-0597">Phosphoprotein</keyword>
<dbReference type="SUPFAM" id="SSF53335">
    <property type="entry name" value="S-adenosyl-L-methionine-dependent methyltransferases"/>
    <property type="match status" value="1"/>
</dbReference>
<dbReference type="InterPro" id="IPR011032">
    <property type="entry name" value="GroES-like_sf"/>
</dbReference>
<dbReference type="Gene3D" id="3.40.50.150">
    <property type="entry name" value="Vaccinia Virus protein VP39"/>
    <property type="match status" value="1"/>
</dbReference>
<dbReference type="PROSITE" id="PS00012">
    <property type="entry name" value="PHOSPHOPANTETHEINE"/>
    <property type="match status" value="1"/>
</dbReference>
<dbReference type="PROSITE" id="PS50075">
    <property type="entry name" value="CARRIER"/>
    <property type="match status" value="1"/>
</dbReference>
<dbReference type="GO" id="GO:0006633">
    <property type="term" value="P:fatty acid biosynthetic process"/>
    <property type="evidence" value="ECO:0007669"/>
    <property type="project" value="TreeGrafter"/>
</dbReference>
<dbReference type="SUPFAM" id="SSF53474">
    <property type="entry name" value="alpha/beta-Hydrolases"/>
    <property type="match status" value="1"/>
</dbReference>
<dbReference type="Pfam" id="PF00550">
    <property type="entry name" value="PP-binding"/>
    <property type="match status" value="1"/>
</dbReference>
<dbReference type="InterPro" id="IPR013217">
    <property type="entry name" value="Methyltransf_12"/>
</dbReference>
<proteinExistence type="predicted"/>
<dbReference type="InterPro" id="IPR036291">
    <property type="entry name" value="NAD(P)-bd_dom_sf"/>
</dbReference>
<dbReference type="HOGENOM" id="CLU_257317_0_0_1"/>
<dbReference type="InterPro" id="IPR020806">
    <property type="entry name" value="PKS_PP-bd"/>
</dbReference>
<dbReference type="Proteomes" id="UP000006352">
    <property type="component" value="Unassembled WGS sequence"/>
</dbReference>
<sequence length="1356" mass="148211">MSKLFQDDAIDRIYESPPFKEPVFDEFAFQFVSLVNAAITAGKRVIRVLEVGARLGHLTKLLGQALVDSNLAPGHYVEYVCSDTDILLAQKAMARSPWTTMTSVTFDPTVSIGEQTLEPASFDIVVAFDSLHSCSDIRTVVTNLRKMLVVGGYLSVIELDGDSFSRSTIGTKWMEFVFGSFCEWTAVRQEDEESINYPVSLQYWKTALQLAGYDEPLALVSAASGHLAHLAFISQAFTPTRLTNGISKAKPNLQCDDWTVFRYFAAGDEPDLVAFVSGMSASKPYSLWLHSDTTSRNAALVGLSRSLGHEFPSWKIFAVLFHSSWDQNRQRAYILEKLIPLNMAHAELLIDESGSIFVPRVVEAPEPQVVQARGPHAVRFSETQIWRDYPAELFPEDVEVDVSFVSVSSIFPGHSEFSGTVTAIGEGLEGESQLVGQRVFGIVSGHSGSIIVCPRSRVSVIPDDLPLSSAAALVGRLVFVSLVIMKALPSNGNRHIILHAGEFSAAAWTAYSYLKSTGFEVLVTMTKTLIPDMTSDFPDLGLVYDSGDCRSWTQAVHKCAPNGVGLAISFDPDQGVGAETIQIMAKNSTLVQVEGDLPDRLPRGQRYISVDWNNLAEEDFLFQGLADIPPVVRDAFFSSVEVFNLNQLSLAHERTHREFSGNIAVVLGLEDIDTELPVMKGGAIAGTAAFNSRASYVLIGGVGGLGINIAKFLVENGARHLVLTSRSGSKALKHESFTREKRMIEYLRGRPGVTVDIFSVECLDVQKTKELFASIERPVAGVFFLPVRLNDQLFVNLKSDDDWHSVYDVKVKGLQVLLEAVDPASLDFLVLTSTLSALSGSPGQTNYTAAQVQMEKIGATLPNTISVAVPPVLDAGILARSMGSAGTRRAALEKYKSFGVVTRQVVQQCFDAILSLGTQPRNSVYIPTMDWKMTLQSGLAPTRSQSIIRHLVTKDVDGATLSGTSDEGTIRAACAKVLSLAVDEIEETVPLSGYGLDSLTAARLRGILKSSFGLDVTQLQLLSGYMTGKLYNRLVSMQVEQAAEAVAEETSAADTQDPSLTDNGYSENDMNQTIVRLNSVKDGSPVFIVHGAGGGVLVLRKIAQQVQVPVYGVQDTPEAPLTGTLQRLATFYLEKIKQKQFTGPYRLGGFSFGAAVALAIAQQLRAAGETVEMLIMLDGAPTLYHRPEMREHIREIIIDGSMDDSIMEVVKDMVASGVLDDAEDIQVQFEEHFKDGGQKKKWVARFRQAYTAHLLMGVRESMEMERREKDGILDGLVWPAQQTVLMKAERGTKIHTRAQGASEAFDLDKWTDKVEVYECPGTHFGMLNPVSGASEILNATLQRAAECWRRVELATT</sequence>
<dbReference type="Gene3D" id="1.10.1200.10">
    <property type="entry name" value="ACP-like"/>
    <property type="match status" value="1"/>
</dbReference>
<protein>
    <recommendedName>
        <fullName evidence="6">Carrier domain-containing protein</fullName>
    </recommendedName>
</protein>
<dbReference type="SMART" id="SM00822">
    <property type="entry name" value="PKS_KR"/>
    <property type="match status" value="1"/>
</dbReference>
<evidence type="ECO:0000256" key="1">
    <source>
        <dbReference type="ARBA" id="ARBA00022450"/>
    </source>
</evidence>
<dbReference type="InterPro" id="IPR013968">
    <property type="entry name" value="PKS_KR"/>
</dbReference>
<evidence type="ECO:0000256" key="5">
    <source>
        <dbReference type="SAM" id="MobiDB-lite"/>
    </source>
</evidence>
<dbReference type="GO" id="GO:0004312">
    <property type="term" value="F:fatty acid synthase activity"/>
    <property type="evidence" value="ECO:0007669"/>
    <property type="project" value="TreeGrafter"/>
</dbReference>
<dbReference type="InterPro" id="IPR001031">
    <property type="entry name" value="Thioesterase"/>
</dbReference>
<dbReference type="GeneID" id="24095363"/>
<reference evidence="7 8" key="1">
    <citation type="journal article" date="2012" name="Appl. Environ. Microbiol.">
        <title>Short-read sequencing for genomic analysis of the brown rot fungus Fibroporia radiculosa.</title>
        <authorList>
            <person name="Tang J.D."/>
            <person name="Perkins A.D."/>
            <person name="Sonstegard T.S."/>
            <person name="Schroeder S.G."/>
            <person name="Burgess S.C."/>
            <person name="Diehl S.V."/>
        </authorList>
    </citation>
    <scope>NUCLEOTIDE SEQUENCE [LARGE SCALE GENOMIC DNA]</scope>
    <source>
        <strain evidence="7 8">TFFH 294</strain>
    </source>
</reference>
<dbReference type="Pfam" id="PF00975">
    <property type="entry name" value="Thioesterase"/>
    <property type="match status" value="1"/>
</dbReference>
<dbReference type="Gene3D" id="3.90.180.10">
    <property type="entry name" value="Medium-chain alcohol dehydrogenases, catalytic domain"/>
    <property type="match status" value="1"/>
</dbReference>
<dbReference type="PANTHER" id="PTHR43775">
    <property type="entry name" value="FATTY ACID SYNTHASE"/>
    <property type="match status" value="1"/>
</dbReference>
<dbReference type="OrthoDB" id="329835at2759"/>
<dbReference type="Pfam" id="PF08242">
    <property type="entry name" value="Methyltransf_12"/>
    <property type="match status" value="1"/>
</dbReference>
<name>J4HV09_9APHY</name>
<dbReference type="InterPro" id="IPR036736">
    <property type="entry name" value="ACP-like_sf"/>
</dbReference>
<dbReference type="SUPFAM" id="SSF51735">
    <property type="entry name" value="NAD(P)-binding Rossmann-fold domains"/>
    <property type="match status" value="1"/>
</dbReference>
<keyword evidence="4" id="KW-0511">Multifunctional enzyme</keyword>
<dbReference type="SMART" id="SM00823">
    <property type="entry name" value="PKS_PP"/>
    <property type="match status" value="1"/>
</dbReference>
<keyword evidence="3" id="KW-0521">NADP</keyword>
<dbReference type="Pfam" id="PF08659">
    <property type="entry name" value="KR"/>
    <property type="match status" value="1"/>
</dbReference>
<dbReference type="Gene3D" id="3.40.50.720">
    <property type="entry name" value="NAD(P)-binding Rossmann-like Domain"/>
    <property type="match status" value="1"/>
</dbReference>
<accession>J4HV09</accession>
<dbReference type="InterPro" id="IPR050091">
    <property type="entry name" value="PKS_NRPS_Biosynth_Enz"/>
</dbReference>
<evidence type="ECO:0000256" key="2">
    <source>
        <dbReference type="ARBA" id="ARBA00022553"/>
    </source>
</evidence>
<dbReference type="STRING" id="599839.J4HV09"/>
<evidence type="ECO:0000259" key="6">
    <source>
        <dbReference type="PROSITE" id="PS50075"/>
    </source>
</evidence>
<dbReference type="InParanoid" id="J4HV09"/>
<feature type="compositionally biased region" description="Polar residues" evidence="5">
    <location>
        <begin position="1052"/>
        <end position="1067"/>
    </location>
</feature>
<dbReference type="SUPFAM" id="SSF50129">
    <property type="entry name" value="GroES-like"/>
    <property type="match status" value="1"/>
</dbReference>
<dbReference type="InterPro" id="IPR057326">
    <property type="entry name" value="KR_dom"/>
</dbReference>